<evidence type="ECO:0000256" key="3">
    <source>
        <dbReference type="SAM" id="SignalP"/>
    </source>
</evidence>
<evidence type="ECO:0000256" key="2">
    <source>
        <dbReference type="ARBA" id="ARBA00008520"/>
    </source>
</evidence>
<dbReference type="GO" id="GO:0042597">
    <property type="term" value="C:periplasmic space"/>
    <property type="evidence" value="ECO:0007669"/>
    <property type="project" value="UniProtKB-SubCell"/>
</dbReference>
<name>A0A098QXY9_9SPIO</name>
<feature type="chain" id="PRO_5001946444" evidence="3">
    <location>
        <begin position="24"/>
        <end position="484"/>
    </location>
</feature>
<reference evidence="4 5" key="1">
    <citation type="submission" date="2014-05" db="EMBL/GenBank/DDBJ databases">
        <title>De novo Genome Sequence of Spirocheata sp.</title>
        <authorList>
            <person name="Shivani Y."/>
            <person name="Subhash Y."/>
            <person name="Tushar L."/>
            <person name="Sasikala C."/>
            <person name="Ramana C.V."/>
        </authorList>
    </citation>
    <scope>NUCLEOTIDE SEQUENCE [LARGE SCALE GENOMIC DNA]</scope>
    <source>
        <strain evidence="4 5">JC230</strain>
    </source>
</reference>
<sequence>MVRKISTVLLAAALLMVSAGVFAGGEGESGSTGEAGPAISKITSYLDRILIEDDGLAQFLAAYKDQTGITLEVIKPPHNQYAEVLGAAVMAGDLPDIMELWDTQYTAYVDSNLLVPLDEFIAANPNMASVTKDYYEVYRAKDGKIYGFPTYKGGGCVTYVRQDWLDNLGMDVPETWNEYVAMLRAFTFDDPDGDGQDNTIGLTLPFQVPASEFDYYNRPIMQDAYFGFQYVNGQWVDGFSQPAMRQALRRWIDLYAAGVIDREFFTNNTSRARSKLMEGQAGAFDYWTGTWATRLDQSAKNINPAADISAVNAIDEAHYINRVGPLLAISTAAQNPKAVFDNIIGHMWDKGDGQVLWTYGIQGLHWDLDDAGNPYMLPQPSNPERPFNKTYIDPYLPLNDFEPMIPQQPKERLSIEIHNEDSVSLRLVQGGDVYTKNIGDLNTAKQELFAQIVTGEITIDQGLAEYQRRANALQISTILAELNS</sequence>
<dbReference type="STRING" id="1480694.DC28_05865"/>
<feature type="signal peptide" evidence="3">
    <location>
        <begin position="1"/>
        <end position="23"/>
    </location>
</feature>
<dbReference type="eggNOG" id="COG1653">
    <property type="taxonomic scope" value="Bacteria"/>
</dbReference>
<comment type="caution">
    <text evidence="4">The sequence shown here is derived from an EMBL/GenBank/DDBJ whole genome shotgun (WGS) entry which is preliminary data.</text>
</comment>
<accession>A0A098QXY9</accession>
<dbReference type="SUPFAM" id="SSF53850">
    <property type="entry name" value="Periplasmic binding protein-like II"/>
    <property type="match status" value="1"/>
</dbReference>
<dbReference type="EMBL" id="JNUP01000048">
    <property type="protein sequence ID" value="KGE72765.1"/>
    <property type="molecule type" value="Genomic_DNA"/>
</dbReference>
<evidence type="ECO:0000313" key="4">
    <source>
        <dbReference type="EMBL" id="KGE72765.1"/>
    </source>
</evidence>
<dbReference type="RefSeq" id="WP_037546768.1">
    <property type="nucleotide sequence ID" value="NZ_JNUP01000048.1"/>
</dbReference>
<keyword evidence="3" id="KW-0732">Signal</keyword>
<evidence type="ECO:0000313" key="5">
    <source>
        <dbReference type="Proteomes" id="UP000029692"/>
    </source>
</evidence>
<dbReference type="PANTHER" id="PTHR43649:SF12">
    <property type="entry name" value="DIACETYLCHITOBIOSE BINDING PROTEIN DASA"/>
    <property type="match status" value="1"/>
</dbReference>
<organism evidence="4 5">
    <name type="scientific">Spirochaeta lutea</name>
    <dbReference type="NCBI Taxonomy" id="1480694"/>
    <lineage>
        <taxon>Bacteria</taxon>
        <taxon>Pseudomonadati</taxon>
        <taxon>Spirochaetota</taxon>
        <taxon>Spirochaetia</taxon>
        <taxon>Spirochaetales</taxon>
        <taxon>Spirochaetaceae</taxon>
        <taxon>Spirochaeta</taxon>
    </lineage>
</organism>
<dbReference type="InterPro" id="IPR050490">
    <property type="entry name" value="Bact_solute-bd_prot1"/>
</dbReference>
<dbReference type="PANTHER" id="PTHR43649">
    <property type="entry name" value="ARABINOSE-BINDING PROTEIN-RELATED"/>
    <property type="match status" value="1"/>
</dbReference>
<comment type="subcellular location">
    <subcellularLocation>
        <location evidence="1">Periplasm</location>
    </subcellularLocation>
</comment>
<dbReference type="InterPro" id="IPR006059">
    <property type="entry name" value="SBP"/>
</dbReference>
<proteinExistence type="inferred from homology"/>
<keyword evidence="5" id="KW-1185">Reference proteome</keyword>
<protein>
    <submittedName>
        <fullName evidence="4">ABC transporter substrate-binding protein</fullName>
    </submittedName>
</protein>
<dbReference type="Proteomes" id="UP000029692">
    <property type="component" value="Unassembled WGS sequence"/>
</dbReference>
<comment type="similarity">
    <text evidence="2">Belongs to the bacterial solute-binding protein 1 family.</text>
</comment>
<dbReference type="Gene3D" id="3.40.190.10">
    <property type="entry name" value="Periplasmic binding protein-like II"/>
    <property type="match status" value="2"/>
</dbReference>
<dbReference type="Pfam" id="PF01547">
    <property type="entry name" value="SBP_bac_1"/>
    <property type="match status" value="1"/>
</dbReference>
<evidence type="ECO:0000256" key="1">
    <source>
        <dbReference type="ARBA" id="ARBA00004418"/>
    </source>
</evidence>
<gene>
    <name evidence="4" type="ORF">DC28_05865</name>
</gene>
<dbReference type="AlphaFoldDB" id="A0A098QXY9"/>